<feature type="transmembrane region" description="Helical" evidence="1">
    <location>
        <begin position="12"/>
        <end position="31"/>
    </location>
</feature>
<dbReference type="AlphaFoldDB" id="A0A150QWE2"/>
<keyword evidence="1" id="KW-0812">Transmembrane</keyword>
<gene>
    <name evidence="2" type="ORF">BE15_13155</name>
</gene>
<organism evidence="2 3">
    <name type="scientific">Sorangium cellulosum</name>
    <name type="common">Polyangium cellulosum</name>
    <dbReference type="NCBI Taxonomy" id="56"/>
    <lineage>
        <taxon>Bacteria</taxon>
        <taxon>Pseudomonadati</taxon>
        <taxon>Myxococcota</taxon>
        <taxon>Polyangia</taxon>
        <taxon>Polyangiales</taxon>
        <taxon>Polyangiaceae</taxon>
        <taxon>Sorangium</taxon>
    </lineage>
</organism>
<dbReference type="EMBL" id="JEMA01000306">
    <property type="protein sequence ID" value="KYF71906.1"/>
    <property type="molecule type" value="Genomic_DNA"/>
</dbReference>
<keyword evidence="1" id="KW-0472">Membrane</keyword>
<accession>A0A150QWE2</accession>
<keyword evidence="1" id="KW-1133">Transmembrane helix</keyword>
<name>A0A150QWE2_SORCE</name>
<evidence type="ECO:0000256" key="1">
    <source>
        <dbReference type="SAM" id="Phobius"/>
    </source>
</evidence>
<dbReference type="OrthoDB" id="5524136at2"/>
<proteinExistence type="predicted"/>
<comment type="caution">
    <text evidence="2">The sequence shown here is derived from an EMBL/GenBank/DDBJ whole genome shotgun (WGS) entry which is preliminary data.</text>
</comment>
<evidence type="ECO:0000313" key="2">
    <source>
        <dbReference type="EMBL" id="KYF71906.1"/>
    </source>
</evidence>
<reference evidence="2 3" key="1">
    <citation type="submission" date="2014-02" db="EMBL/GenBank/DDBJ databases">
        <title>The small core and large imbalanced accessory genome model reveals a collaborative survival strategy of Sorangium cellulosum strains in nature.</title>
        <authorList>
            <person name="Han K."/>
            <person name="Peng R."/>
            <person name="Blom J."/>
            <person name="Li Y.-Z."/>
        </authorList>
    </citation>
    <scope>NUCLEOTIDE SEQUENCE [LARGE SCALE GENOMIC DNA]</scope>
    <source>
        <strain evidence="2 3">So0008-312</strain>
    </source>
</reference>
<feature type="transmembrane region" description="Helical" evidence="1">
    <location>
        <begin position="89"/>
        <end position="110"/>
    </location>
</feature>
<dbReference type="Proteomes" id="UP000075260">
    <property type="component" value="Unassembled WGS sequence"/>
</dbReference>
<dbReference type="RefSeq" id="WP_061606718.1">
    <property type="nucleotide sequence ID" value="NZ_JEMA01000306.1"/>
</dbReference>
<evidence type="ECO:0000313" key="3">
    <source>
        <dbReference type="Proteomes" id="UP000075260"/>
    </source>
</evidence>
<sequence length="117" mass="12494">MSDAFHMGGWGMYPTLVFGLLLLAASVRYAISPERRFVPLQISLGILTLMSGGLGFVSGTIKSLTYMGAVQPDARWLWMVGLGESLHNVALALSLLVLSSLAATVGAYRFSQMNPAS</sequence>
<feature type="transmembrane region" description="Helical" evidence="1">
    <location>
        <begin position="43"/>
        <end position="69"/>
    </location>
</feature>
<protein>
    <submittedName>
        <fullName evidence="2">Uncharacterized protein</fullName>
    </submittedName>
</protein>